<protein>
    <submittedName>
        <fullName evidence="2">Uncharacterized protein</fullName>
    </submittedName>
</protein>
<evidence type="ECO:0000313" key="2">
    <source>
        <dbReference type="EMBL" id="RUL72718.1"/>
    </source>
</evidence>
<sequence>MSLKIFRVAQMAPAAIPYRTDAPVSMGTFALALLITLCLLGLLTAALLYVRRRGWVGWRGAARVIASPEEGIQLQASRRLSIGTTAHAISYRGQTYLIVESSRGTNATVTPVAAHQAVGEGTS</sequence>
<evidence type="ECO:0000313" key="3">
    <source>
        <dbReference type="Proteomes" id="UP000274358"/>
    </source>
</evidence>
<keyword evidence="1" id="KW-1133">Transmembrane helix</keyword>
<comment type="caution">
    <text evidence="2">The sequence shown here is derived from an EMBL/GenBank/DDBJ whole genome shotgun (WGS) entry which is preliminary data.</text>
</comment>
<organism evidence="2 3">
    <name type="scientific">Dyella choica</name>
    <dbReference type="NCBI Taxonomy" id="1927959"/>
    <lineage>
        <taxon>Bacteria</taxon>
        <taxon>Pseudomonadati</taxon>
        <taxon>Pseudomonadota</taxon>
        <taxon>Gammaproteobacteria</taxon>
        <taxon>Lysobacterales</taxon>
        <taxon>Rhodanobacteraceae</taxon>
        <taxon>Dyella</taxon>
    </lineage>
</organism>
<keyword evidence="1" id="KW-0812">Transmembrane</keyword>
<keyword evidence="1" id="KW-0472">Membrane</keyword>
<accession>A0A3S0RYI1</accession>
<dbReference type="Proteomes" id="UP000274358">
    <property type="component" value="Unassembled WGS sequence"/>
</dbReference>
<evidence type="ECO:0000256" key="1">
    <source>
        <dbReference type="SAM" id="Phobius"/>
    </source>
</evidence>
<dbReference type="AlphaFoldDB" id="A0A3S0RYI1"/>
<name>A0A3S0RYI1_9GAMM</name>
<keyword evidence="3" id="KW-1185">Reference proteome</keyword>
<proteinExistence type="predicted"/>
<feature type="transmembrane region" description="Helical" evidence="1">
    <location>
        <begin position="29"/>
        <end position="50"/>
    </location>
</feature>
<dbReference type="EMBL" id="RYYV01000014">
    <property type="protein sequence ID" value="RUL72718.1"/>
    <property type="molecule type" value="Genomic_DNA"/>
</dbReference>
<dbReference type="RefSeq" id="WP_126685965.1">
    <property type="nucleotide sequence ID" value="NZ_RYYV01000014.1"/>
</dbReference>
<reference evidence="2 3" key="1">
    <citation type="submission" date="2018-12" db="EMBL/GenBank/DDBJ databases">
        <title>Dyella dinghuensis sp. nov. DHOA06 and Dyella choica sp. nov. 4M-K27, isolated from forest soil.</title>
        <authorList>
            <person name="Qiu L.-H."/>
            <person name="Gao Z.-H."/>
        </authorList>
    </citation>
    <scope>NUCLEOTIDE SEQUENCE [LARGE SCALE GENOMIC DNA]</scope>
    <source>
        <strain evidence="2 3">4M-K27</strain>
    </source>
</reference>
<gene>
    <name evidence="2" type="ORF">EKH80_16915</name>
</gene>